<dbReference type="SUPFAM" id="SSF48403">
    <property type="entry name" value="Ankyrin repeat"/>
    <property type="match status" value="1"/>
</dbReference>
<reference evidence="4" key="1">
    <citation type="submission" date="2020-01" db="EMBL/GenBank/DDBJ databases">
        <authorList>
            <person name="Mishra B."/>
        </authorList>
    </citation>
    <scope>NUCLEOTIDE SEQUENCE [LARGE SCALE GENOMIC DNA]</scope>
</reference>
<proteinExistence type="predicted"/>
<evidence type="ECO:0000313" key="5">
    <source>
        <dbReference type="Proteomes" id="UP000467841"/>
    </source>
</evidence>
<keyword evidence="1" id="KW-0677">Repeat</keyword>
<dbReference type="OrthoDB" id="194358at2759"/>
<dbReference type="AlphaFoldDB" id="A0A6D2I6H1"/>
<dbReference type="EMBL" id="CACVBM020000777">
    <property type="protein sequence ID" value="CAA7023318.1"/>
    <property type="molecule type" value="Genomic_DNA"/>
</dbReference>
<feature type="repeat" description="ANK" evidence="3">
    <location>
        <begin position="292"/>
        <end position="327"/>
    </location>
</feature>
<dbReference type="Gene3D" id="1.25.40.20">
    <property type="entry name" value="Ankyrin repeat-containing domain"/>
    <property type="match status" value="1"/>
</dbReference>
<dbReference type="PROSITE" id="PS50297">
    <property type="entry name" value="ANK_REP_REGION"/>
    <property type="match status" value="3"/>
</dbReference>
<name>A0A6D2I6H1_9BRAS</name>
<feature type="repeat" description="ANK" evidence="3">
    <location>
        <begin position="259"/>
        <end position="291"/>
    </location>
</feature>
<dbReference type="PROSITE" id="PS50088">
    <property type="entry name" value="ANK_REPEAT"/>
    <property type="match status" value="4"/>
</dbReference>
<keyword evidence="5" id="KW-1185">Reference proteome</keyword>
<evidence type="ECO:0000256" key="1">
    <source>
        <dbReference type="ARBA" id="ARBA00022737"/>
    </source>
</evidence>
<feature type="repeat" description="ANK" evidence="3">
    <location>
        <begin position="224"/>
        <end position="256"/>
    </location>
</feature>
<dbReference type="Pfam" id="PF12796">
    <property type="entry name" value="Ank_2"/>
    <property type="match status" value="2"/>
</dbReference>
<sequence length="389" mass="42037">MGDNCLSDFGSSIKTDPWLVICFRTVSLDLSRFCICFLPFSVFMEQLLDAADTGDLEALQTAFDGLPAVRGTTALTQRRKILGKALYSTICTWRSGCPRSCGHFACFEFLLTAGADVKYKSDKEQYTCLHRAMDAHRPMPYVRLLTAHGADLEARDWLGVSPLAAACSGDKPECVVHLLEAGAERDALICGGSTALHFACTGPSLPCIKIFLEGGVSVDSRSGDGYTPLHSACEVGDVDTVTYLLQRGADKELTTTGGDGVTALHLACRDGHSECVRLLVVNGANKDATDNDGLTPLMYAVLSRLSTCVKVVKVLIKNDVNVNVRVRGPSKETALHKAVDLVLDWDPQIPLKLIKLLAPLSSPEIIKEAISEAVSVEVRELLQSYLDES</sequence>
<dbReference type="PANTHER" id="PTHR24203:SF45">
    <property type="entry name" value="ANKYRIN REPEAT DOMAIN 6"/>
    <property type="match status" value="1"/>
</dbReference>
<organism evidence="4 5">
    <name type="scientific">Microthlaspi erraticum</name>
    <dbReference type="NCBI Taxonomy" id="1685480"/>
    <lineage>
        <taxon>Eukaryota</taxon>
        <taxon>Viridiplantae</taxon>
        <taxon>Streptophyta</taxon>
        <taxon>Embryophyta</taxon>
        <taxon>Tracheophyta</taxon>
        <taxon>Spermatophyta</taxon>
        <taxon>Magnoliopsida</taxon>
        <taxon>eudicotyledons</taxon>
        <taxon>Gunneridae</taxon>
        <taxon>Pentapetalae</taxon>
        <taxon>rosids</taxon>
        <taxon>malvids</taxon>
        <taxon>Brassicales</taxon>
        <taxon>Brassicaceae</taxon>
        <taxon>Coluteocarpeae</taxon>
        <taxon>Microthlaspi</taxon>
    </lineage>
</organism>
<evidence type="ECO:0000313" key="4">
    <source>
        <dbReference type="EMBL" id="CAA7023318.1"/>
    </source>
</evidence>
<dbReference type="PANTHER" id="PTHR24203">
    <property type="entry name" value="ANKYRIN REPEAT FAMILY PROTEIN"/>
    <property type="match status" value="1"/>
</dbReference>
<keyword evidence="2 3" id="KW-0040">ANK repeat</keyword>
<comment type="caution">
    <text evidence="4">The sequence shown here is derived from an EMBL/GenBank/DDBJ whole genome shotgun (WGS) entry which is preliminary data.</text>
</comment>
<accession>A0A6D2I6H1</accession>
<dbReference type="InterPro" id="IPR002110">
    <property type="entry name" value="Ankyrin_rpt"/>
</dbReference>
<feature type="repeat" description="ANK" evidence="3">
    <location>
        <begin position="191"/>
        <end position="223"/>
    </location>
</feature>
<gene>
    <name evidence="4" type="ORF">MERR_LOCUS10553</name>
</gene>
<dbReference type="InterPro" id="IPR036770">
    <property type="entry name" value="Ankyrin_rpt-contain_sf"/>
</dbReference>
<evidence type="ECO:0000256" key="3">
    <source>
        <dbReference type="PROSITE-ProRule" id="PRU00023"/>
    </source>
</evidence>
<dbReference type="SMART" id="SM00248">
    <property type="entry name" value="ANK"/>
    <property type="match status" value="7"/>
</dbReference>
<dbReference type="PRINTS" id="PR01415">
    <property type="entry name" value="ANKYRIN"/>
</dbReference>
<evidence type="ECO:0000256" key="2">
    <source>
        <dbReference type="ARBA" id="ARBA00023043"/>
    </source>
</evidence>
<dbReference type="Proteomes" id="UP000467841">
    <property type="component" value="Unassembled WGS sequence"/>
</dbReference>
<protein>
    <submittedName>
        <fullName evidence="4">Uncharacterized protein</fullName>
    </submittedName>
</protein>